<evidence type="ECO:0000313" key="4">
    <source>
        <dbReference type="EMBL" id="CCG99579.1"/>
    </source>
</evidence>
<dbReference type="InterPro" id="IPR000182">
    <property type="entry name" value="GNAT_dom"/>
</dbReference>
<accession>I0K626</accession>
<dbReference type="Pfam" id="PF00583">
    <property type="entry name" value="Acetyltransf_1"/>
    <property type="match status" value="1"/>
</dbReference>
<sequence>MGVVKAPTGELTAPILSFTMLRPATSDDLPFVYESLCDLEETTLPYPAFERIYHANLSNSAVRYVLAEADNVPVGFASCHVQLLLHHAGPVAEIQELYVRPDYRSQGVGQQLIEWFMDEARQAGWVHLEVTSNRKRQRTHAFYERLGLVWTSHKFVWKPDSHFDEMGSTP</sequence>
<dbReference type="PROSITE" id="PS51186">
    <property type="entry name" value="GNAT"/>
    <property type="match status" value="1"/>
</dbReference>
<keyword evidence="1 4" id="KW-0808">Transferase</keyword>
<evidence type="ECO:0000313" key="5">
    <source>
        <dbReference type="Proteomes" id="UP000011058"/>
    </source>
</evidence>
<dbReference type="EMBL" id="HE796683">
    <property type="protein sequence ID" value="CCG99579.1"/>
    <property type="molecule type" value="Genomic_DNA"/>
</dbReference>
<dbReference type="STRING" id="1166018.FAES_1569"/>
<dbReference type="InterPro" id="IPR016181">
    <property type="entry name" value="Acyl_CoA_acyltransferase"/>
</dbReference>
<evidence type="ECO:0000256" key="1">
    <source>
        <dbReference type="ARBA" id="ARBA00022679"/>
    </source>
</evidence>
<protein>
    <submittedName>
        <fullName evidence="4">Protein phnO</fullName>
        <ecNumber evidence="4">2.3.1.-</ecNumber>
    </submittedName>
</protein>
<organism evidence="4 5">
    <name type="scientific">Fibrella aestuarina BUZ 2</name>
    <dbReference type="NCBI Taxonomy" id="1166018"/>
    <lineage>
        <taxon>Bacteria</taxon>
        <taxon>Pseudomonadati</taxon>
        <taxon>Bacteroidota</taxon>
        <taxon>Cytophagia</taxon>
        <taxon>Cytophagales</taxon>
        <taxon>Spirosomataceae</taxon>
        <taxon>Fibrella</taxon>
    </lineage>
</organism>
<keyword evidence="5" id="KW-1185">Reference proteome</keyword>
<feature type="domain" description="N-acetyltransferase" evidence="3">
    <location>
        <begin position="19"/>
        <end position="170"/>
    </location>
</feature>
<dbReference type="PANTHER" id="PTHR43877">
    <property type="entry name" value="AMINOALKYLPHOSPHONATE N-ACETYLTRANSFERASE-RELATED-RELATED"/>
    <property type="match status" value="1"/>
</dbReference>
<name>I0K626_9BACT</name>
<dbReference type="KEGG" id="fae:FAES_1569"/>
<dbReference type="InterPro" id="IPR050832">
    <property type="entry name" value="Bact_Acetyltransf"/>
</dbReference>
<keyword evidence="2 4" id="KW-0012">Acyltransferase</keyword>
<dbReference type="Proteomes" id="UP000011058">
    <property type="component" value="Chromosome"/>
</dbReference>
<reference evidence="4 5" key="1">
    <citation type="journal article" date="2012" name="J. Bacteriol.">
        <title>Genome Sequence of Fibrella aestuarina BUZ 2T, a Filamentous Marine Bacterium.</title>
        <authorList>
            <person name="Filippini M."/>
            <person name="Qi W."/>
            <person name="Blom J."/>
            <person name="Goesmann A."/>
            <person name="Smits T.H."/>
            <person name="Bagheri H.C."/>
        </authorList>
    </citation>
    <scope>NUCLEOTIDE SEQUENCE [LARGE SCALE GENOMIC DNA]</scope>
    <source>
        <strain evidence="5">BUZ 2T</strain>
    </source>
</reference>
<dbReference type="PANTHER" id="PTHR43877:SF2">
    <property type="entry name" value="AMINOALKYLPHOSPHONATE N-ACETYLTRANSFERASE-RELATED"/>
    <property type="match status" value="1"/>
</dbReference>
<evidence type="ECO:0000256" key="2">
    <source>
        <dbReference type="ARBA" id="ARBA00023315"/>
    </source>
</evidence>
<dbReference type="AlphaFoldDB" id="I0K626"/>
<dbReference type="SUPFAM" id="SSF55729">
    <property type="entry name" value="Acyl-CoA N-acyltransferases (Nat)"/>
    <property type="match status" value="1"/>
</dbReference>
<dbReference type="GO" id="GO:0016747">
    <property type="term" value="F:acyltransferase activity, transferring groups other than amino-acyl groups"/>
    <property type="evidence" value="ECO:0007669"/>
    <property type="project" value="InterPro"/>
</dbReference>
<dbReference type="HOGENOM" id="CLU_013985_34_6_10"/>
<dbReference type="Gene3D" id="3.40.630.30">
    <property type="match status" value="1"/>
</dbReference>
<proteinExistence type="predicted"/>
<dbReference type="CDD" id="cd04301">
    <property type="entry name" value="NAT_SF"/>
    <property type="match status" value="1"/>
</dbReference>
<gene>
    <name evidence="4" type="primary">phnO</name>
    <name evidence="4" type="ORF">FAES_1569</name>
</gene>
<evidence type="ECO:0000259" key="3">
    <source>
        <dbReference type="PROSITE" id="PS51186"/>
    </source>
</evidence>
<dbReference type="eggNOG" id="COG0456">
    <property type="taxonomic scope" value="Bacteria"/>
</dbReference>
<dbReference type="EC" id="2.3.1.-" evidence="4"/>